<keyword evidence="1" id="KW-0732">Signal</keyword>
<name>A0A4Q1CCF2_9BACT</name>
<feature type="chain" id="PRO_5020953254" evidence="1">
    <location>
        <begin position="28"/>
        <end position="446"/>
    </location>
</feature>
<gene>
    <name evidence="2" type="ORF">ESB00_12920</name>
</gene>
<accession>A0A4Q1CCF2</accession>
<evidence type="ECO:0000313" key="2">
    <source>
        <dbReference type="EMBL" id="RXK56728.1"/>
    </source>
</evidence>
<sequence>MSTFPMMPRFRPVALVLLAALPAFLSAQETSAKEEERMSQLARNDGMWYTPKTRVSVGLRILDSGGKVSFGNLGTVPFLNEIIPASEGAVVRSYNDGQIGLDGLRTDEVDGNGNQTSTPGGRYQVYSTVTVNVTDSNGNVIGTQDVQRLVGDYLSYTPGMTREWDVMGQSQFLTKPGYVAFNNYAAVSDGGSLAKEQGMSGGLELQMNRELGSSGRYFKWGVLAGISLNDINSKTAGSVASTLRTYTDYYTTNGSVLPLSQLSNPSNDTTLDSDGDGVANTFENTVALPIAPDPSLTTDVLTPGGANVTGRWQVKGAYFMFKFGPTLRTQITDTIGISASVGLAGAYAGTRYTAYESFQVAAMPNTDIETVDSETGDSTLSSTATKFLTGYYADLNLDWDVNDRFGLFGGVTAQQLDSYEQKLGDRTADIDLGSAVGIRGGVTVRF</sequence>
<protein>
    <submittedName>
        <fullName evidence="2">Uncharacterized protein</fullName>
    </submittedName>
</protein>
<organism evidence="2 3">
    <name type="scientific">Oleiharenicola lentus</name>
    <dbReference type="NCBI Taxonomy" id="2508720"/>
    <lineage>
        <taxon>Bacteria</taxon>
        <taxon>Pseudomonadati</taxon>
        <taxon>Verrucomicrobiota</taxon>
        <taxon>Opitutia</taxon>
        <taxon>Opitutales</taxon>
        <taxon>Opitutaceae</taxon>
        <taxon>Oleiharenicola</taxon>
    </lineage>
</organism>
<dbReference type="EMBL" id="SDHX01000001">
    <property type="protein sequence ID" value="RXK56728.1"/>
    <property type="molecule type" value="Genomic_DNA"/>
</dbReference>
<comment type="caution">
    <text evidence="2">The sequence shown here is derived from an EMBL/GenBank/DDBJ whole genome shotgun (WGS) entry which is preliminary data.</text>
</comment>
<dbReference type="AlphaFoldDB" id="A0A4Q1CCF2"/>
<dbReference type="Proteomes" id="UP000290218">
    <property type="component" value="Unassembled WGS sequence"/>
</dbReference>
<evidence type="ECO:0000256" key="1">
    <source>
        <dbReference type="SAM" id="SignalP"/>
    </source>
</evidence>
<feature type="signal peptide" evidence="1">
    <location>
        <begin position="1"/>
        <end position="27"/>
    </location>
</feature>
<evidence type="ECO:0000313" key="3">
    <source>
        <dbReference type="Proteomes" id="UP000290218"/>
    </source>
</evidence>
<keyword evidence="3" id="KW-1185">Reference proteome</keyword>
<proteinExistence type="predicted"/>
<reference evidence="2 3" key="1">
    <citation type="submission" date="2019-01" db="EMBL/GenBank/DDBJ databases">
        <title>Lacunisphaera sp. strain TWA-58.</title>
        <authorList>
            <person name="Chen W.-M."/>
        </authorList>
    </citation>
    <scope>NUCLEOTIDE SEQUENCE [LARGE SCALE GENOMIC DNA]</scope>
    <source>
        <strain evidence="2 3">TWA-58</strain>
    </source>
</reference>